<dbReference type="EC" id="2.4.-.-" evidence="2"/>
<dbReference type="Pfam" id="PF00535">
    <property type="entry name" value="Glycos_transf_2"/>
    <property type="match status" value="1"/>
</dbReference>
<dbReference type="RefSeq" id="WP_369331069.1">
    <property type="nucleotide sequence ID" value="NZ_JAULBC010000006.1"/>
</dbReference>
<comment type="caution">
    <text evidence="2">The sequence shown here is derived from an EMBL/GenBank/DDBJ whole genome shotgun (WGS) entry which is preliminary data.</text>
</comment>
<evidence type="ECO:0000259" key="1">
    <source>
        <dbReference type="Pfam" id="PF00535"/>
    </source>
</evidence>
<sequence>MNEAVMLKEQILLTVLMPVYNASAHLREAMASILQQTFTNFELLIVNDGSTDDTVKIIREYNDPRIRLLENEKNMGISETLNIGIRAASSDLIARMDADDICYPNRLQKQYEFMKENPDCAMVSCYVRVISNDGVFVRQEIHRDRFLYYTLQFECNIYHPAVMFRRQPVMQVNMYDRPYAEDYDLFWKIASVYKINQIEEVLMDYRLSNNSLHKVTKKDEYDVALMEVKRRNIQHFLPAKVKVPDEYILFYQYDFQPLLSSENFGQVLKCVQLFKRISYNIIKRVNPNNFDQRCMQAYKNKKYYMMLYIKPYLSKQKWLMLCLLLTEFRVIFKSIPAFKKRFVHVLNPQKIN</sequence>
<accession>A0ABV3ZIH7</accession>
<dbReference type="GO" id="GO:0016757">
    <property type="term" value="F:glycosyltransferase activity"/>
    <property type="evidence" value="ECO:0007669"/>
    <property type="project" value="UniProtKB-KW"/>
</dbReference>
<dbReference type="Proteomes" id="UP001560573">
    <property type="component" value="Unassembled WGS sequence"/>
</dbReference>
<evidence type="ECO:0000313" key="3">
    <source>
        <dbReference type="Proteomes" id="UP001560573"/>
    </source>
</evidence>
<dbReference type="InterPro" id="IPR001173">
    <property type="entry name" value="Glyco_trans_2-like"/>
</dbReference>
<dbReference type="EMBL" id="JAULBC010000006">
    <property type="protein sequence ID" value="MEX6689662.1"/>
    <property type="molecule type" value="Genomic_DNA"/>
</dbReference>
<protein>
    <submittedName>
        <fullName evidence="2">Glycosyltransferase</fullName>
        <ecNumber evidence="2">2.4.-.-</ecNumber>
    </submittedName>
</protein>
<name>A0ABV3ZIH7_9BACT</name>
<organism evidence="2 3">
    <name type="scientific">Danxiaibacter flavus</name>
    <dbReference type="NCBI Taxonomy" id="3049108"/>
    <lineage>
        <taxon>Bacteria</taxon>
        <taxon>Pseudomonadati</taxon>
        <taxon>Bacteroidota</taxon>
        <taxon>Chitinophagia</taxon>
        <taxon>Chitinophagales</taxon>
        <taxon>Chitinophagaceae</taxon>
        <taxon>Danxiaibacter</taxon>
    </lineage>
</organism>
<gene>
    <name evidence="2" type="ORF">QTN47_19310</name>
</gene>
<keyword evidence="3" id="KW-1185">Reference proteome</keyword>
<dbReference type="Gene3D" id="3.90.550.10">
    <property type="entry name" value="Spore Coat Polysaccharide Biosynthesis Protein SpsA, Chain A"/>
    <property type="match status" value="1"/>
</dbReference>
<dbReference type="PANTHER" id="PTHR22916">
    <property type="entry name" value="GLYCOSYLTRANSFERASE"/>
    <property type="match status" value="1"/>
</dbReference>
<proteinExistence type="predicted"/>
<dbReference type="InterPro" id="IPR029044">
    <property type="entry name" value="Nucleotide-diphossugar_trans"/>
</dbReference>
<evidence type="ECO:0000313" key="2">
    <source>
        <dbReference type="EMBL" id="MEX6689662.1"/>
    </source>
</evidence>
<reference evidence="2 3" key="1">
    <citation type="submission" date="2023-07" db="EMBL/GenBank/DDBJ databases">
        <authorList>
            <person name="Lian W.-H."/>
        </authorList>
    </citation>
    <scope>NUCLEOTIDE SEQUENCE [LARGE SCALE GENOMIC DNA]</scope>
    <source>
        <strain evidence="2 3">SYSU DXS3180</strain>
    </source>
</reference>
<keyword evidence="2" id="KW-0808">Transferase</keyword>
<dbReference type="SUPFAM" id="SSF53448">
    <property type="entry name" value="Nucleotide-diphospho-sugar transferases"/>
    <property type="match status" value="1"/>
</dbReference>
<keyword evidence="2" id="KW-0328">Glycosyltransferase</keyword>
<dbReference type="PANTHER" id="PTHR22916:SF3">
    <property type="entry name" value="UDP-GLCNAC:BETAGAL BETA-1,3-N-ACETYLGLUCOSAMINYLTRANSFERASE-LIKE PROTEIN 1"/>
    <property type="match status" value="1"/>
</dbReference>
<feature type="domain" description="Glycosyltransferase 2-like" evidence="1">
    <location>
        <begin position="14"/>
        <end position="153"/>
    </location>
</feature>